<feature type="compositionally biased region" description="Polar residues" evidence="3">
    <location>
        <begin position="315"/>
        <end position="324"/>
    </location>
</feature>
<name>A0ABW0CWT5_STRCD</name>
<dbReference type="PRINTS" id="PR00081">
    <property type="entry name" value="GDHRDH"/>
</dbReference>
<protein>
    <submittedName>
        <fullName evidence="4">Oxidoreductase</fullName>
    </submittedName>
</protein>
<dbReference type="PANTHER" id="PTHR24320">
    <property type="entry name" value="RETINOL DEHYDROGENASE"/>
    <property type="match status" value="1"/>
</dbReference>
<evidence type="ECO:0000313" key="4">
    <source>
        <dbReference type="EMBL" id="MFC5219317.1"/>
    </source>
</evidence>
<keyword evidence="2" id="KW-0560">Oxidoreductase</keyword>
<keyword evidence="5" id="KW-1185">Reference proteome</keyword>
<organism evidence="4 5">
    <name type="scientific">Streptomyces coerulescens</name>
    <dbReference type="NCBI Taxonomy" id="29304"/>
    <lineage>
        <taxon>Bacteria</taxon>
        <taxon>Bacillati</taxon>
        <taxon>Actinomycetota</taxon>
        <taxon>Actinomycetes</taxon>
        <taxon>Kitasatosporales</taxon>
        <taxon>Streptomycetaceae</taxon>
        <taxon>Streptomyces</taxon>
    </lineage>
</organism>
<dbReference type="InterPro" id="IPR036291">
    <property type="entry name" value="NAD(P)-bd_dom_sf"/>
</dbReference>
<dbReference type="InterPro" id="IPR002347">
    <property type="entry name" value="SDR_fam"/>
</dbReference>
<reference evidence="5" key="1">
    <citation type="journal article" date="2019" name="Int. J. Syst. Evol. Microbiol.">
        <title>The Global Catalogue of Microorganisms (GCM) 10K type strain sequencing project: providing services to taxonomists for standard genome sequencing and annotation.</title>
        <authorList>
            <consortium name="The Broad Institute Genomics Platform"/>
            <consortium name="The Broad Institute Genome Sequencing Center for Infectious Disease"/>
            <person name="Wu L."/>
            <person name="Ma J."/>
        </authorList>
    </citation>
    <scope>NUCLEOTIDE SEQUENCE [LARGE SCALE GENOMIC DNA]</scope>
    <source>
        <strain evidence="5">KCTC 42586</strain>
    </source>
</reference>
<sequence length="324" mass="34238">MADNTKTKSKAWDVGRLPDLTGRTAVVTGANSGIGLTASAALAGAGAHVVFAVRDLERGRKAAATVPGSTEVRRLDLADLSSVREFADGWQGRPLDLLINNAGVMMLPQQRTADGFEMQFGTNHLGHFALTNLLLPYVTDRVVTLASGMHRMFGTRIRFEDLDFASGYDPNRAYAQSKLANLLFTLELQRRLAETGSPVRALAAHPGYAATNLQSHAGNPVVRAFMKIGNRVFAQDDRAGALPTLYAATQDLPGASYVGPDGLGEVRGAPTLVGRSAAASDVDVARRLWTVSEELTGVSWPLGAGEPAAGRRATTAGQVAATEN</sequence>
<dbReference type="SUPFAM" id="SSF51735">
    <property type="entry name" value="NAD(P)-binding Rossmann-fold domains"/>
    <property type="match status" value="1"/>
</dbReference>
<accession>A0ABW0CWT5</accession>
<comment type="caution">
    <text evidence="4">The sequence shown here is derived from an EMBL/GenBank/DDBJ whole genome shotgun (WGS) entry which is preliminary data.</text>
</comment>
<dbReference type="PANTHER" id="PTHR24320:SF148">
    <property type="entry name" value="NAD(P)-BINDING ROSSMANN-FOLD SUPERFAMILY PROTEIN"/>
    <property type="match status" value="1"/>
</dbReference>
<feature type="region of interest" description="Disordered" evidence="3">
    <location>
        <begin position="300"/>
        <end position="324"/>
    </location>
</feature>
<dbReference type="Pfam" id="PF00106">
    <property type="entry name" value="adh_short"/>
    <property type="match status" value="1"/>
</dbReference>
<evidence type="ECO:0000313" key="5">
    <source>
        <dbReference type="Proteomes" id="UP001596263"/>
    </source>
</evidence>
<dbReference type="Proteomes" id="UP001596263">
    <property type="component" value="Unassembled WGS sequence"/>
</dbReference>
<dbReference type="RefSeq" id="WP_380862969.1">
    <property type="nucleotide sequence ID" value="NZ_JBHSKM010000042.1"/>
</dbReference>
<proteinExistence type="inferred from homology"/>
<evidence type="ECO:0000256" key="1">
    <source>
        <dbReference type="ARBA" id="ARBA00006484"/>
    </source>
</evidence>
<dbReference type="NCBIfam" id="NF004846">
    <property type="entry name" value="PRK06197.1"/>
    <property type="match status" value="1"/>
</dbReference>
<dbReference type="Gene3D" id="3.40.50.720">
    <property type="entry name" value="NAD(P)-binding Rossmann-like Domain"/>
    <property type="match status" value="1"/>
</dbReference>
<comment type="similarity">
    <text evidence="1">Belongs to the short-chain dehydrogenases/reductases (SDR) family.</text>
</comment>
<evidence type="ECO:0000256" key="3">
    <source>
        <dbReference type="SAM" id="MobiDB-lite"/>
    </source>
</evidence>
<gene>
    <name evidence="4" type="ORF">ACFPQ9_36295</name>
</gene>
<evidence type="ECO:0000256" key="2">
    <source>
        <dbReference type="ARBA" id="ARBA00023002"/>
    </source>
</evidence>
<dbReference type="EMBL" id="JBHSKM010000042">
    <property type="protein sequence ID" value="MFC5219317.1"/>
    <property type="molecule type" value="Genomic_DNA"/>
</dbReference>